<feature type="transmembrane region" description="Helical" evidence="1">
    <location>
        <begin position="12"/>
        <end position="30"/>
    </location>
</feature>
<dbReference type="InterPro" id="IPR012902">
    <property type="entry name" value="N_methyl_site"/>
</dbReference>
<reference evidence="3" key="1">
    <citation type="journal article" date="2019" name="Int. J. Syst. Evol. Microbiol.">
        <title>The Global Catalogue of Microorganisms (GCM) 10K type strain sequencing project: providing services to taxonomists for standard genome sequencing and annotation.</title>
        <authorList>
            <consortium name="The Broad Institute Genomics Platform"/>
            <consortium name="The Broad Institute Genome Sequencing Center for Infectious Disease"/>
            <person name="Wu L."/>
            <person name="Ma J."/>
        </authorList>
    </citation>
    <scope>NUCLEOTIDE SEQUENCE [LARGE SCALE GENOMIC DNA]</scope>
    <source>
        <strain evidence="3">CGMCC 1.10131</strain>
    </source>
</reference>
<accession>A0ABQ1I1I9</accession>
<comment type="caution">
    <text evidence="2">The sequence shown here is derived from an EMBL/GenBank/DDBJ whole genome shotgun (WGS) entry which is preliminary data.</text>
</comment>
<keyword evidence="1" id="KW-0812">Transmembrane</keyword>
<sequence>MKKQAGFTLIELMIVVAIVAILAAVAYPSYLSHVQTTRREEAKRTLLEAGQTMEAYYAMNMSYSGAVSGAAVSIYSPGPDFSDYYTLSASGVSASAYTLTASPKGAQAGDSCGALSFSSTGVTTPASGGCW</sequence>
<gene>
    <name evidence="2" type="primary">pilE3</name>
    <name evidence="2" type="ORF">GCM10007414_20700</name>
</gene>
<dbReference type="SUPFAM" id="SSF54523">
    <property type="entry name" value="Pili subunits"/>
    <property type="match status" value="1"/>
</dbReference>
<dbReference type="PANTHER" id="PTHR30093">
    <property type="entry name" value="GENERAL SECRETION PATHWAY PROTEIN G"/>
    <property type="match status" value="1"/>
</dbReference>
<dbReference type="Pfam" id="PF16732">
    <property type="entry name" value="ComP_DUS"/>
    <property type="match status" value="1"/>
</dbReference>
<dbReference type="PANTHER" id="PTHR30093:SF47">
    <property type="entry name" value="TYPE IV PILUS NON-CORE MINOR PILIN PILE"/>
    <property type="match status" value="1"/>
</dbReference>
<dbReference type="NCBIfam" id="TIGR02532">
    <property type="entry name" value="IV_pilin_GFxxxE"/>
    <property type="match status" value="1"/>
</dbReference>
<keyword evidence="1" id="KW-1133">Transmembrane helix</keyword>
<protein>
    <submittedName>
        <fullName evidence="2">Type IV pilin</fullName>
    </submittedName>
</protein>
<proteinExistence type="predicted"/>
<dbReference type="Pfam" id="PF07963">
    <property type="entry name" value="N_methyl"/>
    <property type="match status" value="1"/>
</dbReference>
<evidence type="ECO:0000256" key="1">
    <source>
        <dbReference type="SAM" id="Phobius"/>
    </source>
</evidence>
<dbReference type="RefSeq" id="WP_055733001.1">
    <property type="nucleotide sequence ID" value="NZ_BMDY01000011.1"/>
</dbReference>
<keyword evidence="1" id="KW-0472">Membrane</keyword>
<evidence type="ECO:0000313" key="3">
    <source>
        <dbReference type="Proteomes" id="UP000651977"/>
    </source>
</evidence>
<organism evidence="2 3">
    <name type="scientific">Agarivorans gilvus</name>
    <dbReference type="NCBI Taxonomy" id="680279"/>
    <lineage>
        <taxon>Bacteria</taxon>
        <taxon>Pseudomonadati</taxon>
        <taxon>Pseudomonadota</taxon>
        <taxon>Gammaproteobacteria</taxon>
        <taxon>Alteromonadales</taxon>
        <taxon>Alteromonadaceae</taxon>
        <taxon>Agarivorans</taxon>
    </lineage>
</organism>
<dbReference type="PROSITE" id="PS00409">
    <property type="entry name" value="PROKAR_NTER_METHYL"/>
    <property type="match status" value="1"/>
</dbReference>
<name>A0ABQ1I1I9_9ALTE</name>
<dbReference type="InterPro" id="IPR045584">
    <property type="entry name" value="Pilin-like"/>
</dbReference>
<dbReference type="EMBL" id="BMDY01000011">
    <property type="protein sequence ID" value="GGB07244.1"/>
    <property type="molecule type" value="Genomic_DNA"/>
</dbReference>
<dbReference type="InterPro" id="IPR031982">
    <property type="entry name" value="PilE-like"/>
</dbReference>
<evidence type="ECO:0000313" key="2">
    <source>
        <dbReference type="EMBL" id="GGB07244.1"/>
    </source>
</evidence>
<dbReference type="Proteomes" id="UP000651977">
    <property type="component" value="Unassembled WGS sequence"/>
</dbReference>
<dbReference type="Gene3D" id="3.30.700.10">
    <property type="entry name" value="Glycoprotein, Type 4 Pilin"/>
    <property type="match status" value="1"/>
</dbReference>
<keyword evidence="3" id="KW-1185">Reference proteome</keyword>